<dbReference type="Pfam" id="PF02678">
    <property type="entry name" value="Pirin"/>
    <property type="match status" value="1"/>
</dbReference>
<evidence type="ECO:0000259" key="4">
    <source>
        <dbReference type="Pfam" id="PF17954"/>
    </source>
</evidence>
<evidence type="ECO:0000256" key="1">
    <source>
        <dbReference type="ARBA" id="ARBA00008416"/>
    </source>
</evidence>
<evidence type="ECO:0000313" key="6">
    <source>
        <dbReference type="Proteomes" id="UP000648239"/>
    </source>
</evidence>
<dbReference type="CDD" id="cd20311">
    <property type="entry name" value="cupin_Yhhw_C"/>
    <property type="match status" value="1"/>
</dbReference>
<comment type="caution">
    <text evidence="5">The sequence shown here is derived from an EMBL/GenBank/DDBJ whole genome shotgun (WGS) entry which is preliminary data.</text>
</comment>
<name>A0A8J6XZ34_9BACT</name>
<dbReference type="InterPro" id="IPR012093">
    <property type="entry name" value="Pirin"/>
</dbReference>
<dbReference type="PIRSF" id="PIRSF006232">
    <property type="entry name" value="Pirin"/>
    <property type="match status" value="1"/>
</dbReference>
<accession>A0A8J6XZ34</accession>
<dbReference type="CDD" id="cd02910">
    <property type="entry name" value="cupin_Yhhw_N"/>
    <property type="match status" value="1"/>
</dbReference>
<evidence type="ECO:0000256" key="2">
    <source>
        <dbReference type="RuleBase" id="RU003457"/>
    </source>
</evidence>
<dbReference type="PANTHER" id="PTHR43212">
    <property type="entry name" value="QUERCETIN 2,3-DIOXYGENASE"/>
    <property type="match status" value="1"/>
</dbReference>
<sequence>MIKIRRSADRGHRDHGWLDTRHTFSFADYHDPAHVHFGRLRVINEDWIGPGAGFGSHPHADMEILSYVVSGAMEHKDSEGNGTVIRPGEIQRMSAGTGIVYSEYNHSKTAPLHLLQIWILPEARGLKPGYDQKRFDQYRQPNSFCLLAARAGGESAVGLNQDVDLYEGSLDKGGELSQAVAEGREIWLQIVAGNIDINGEVLQAGDGCGIRHETELKFTGLTDSTFLMFDMGR</sequence>
<dbReference type="Pfam" id="PF17954">
    <property type="entry name" value="Pirin_C_2"/>
    <property type="match status" value="1"/>
</dbReference>
<reference evidence="5 6" key="1">
    <citation type="submission" date="2020-08" db="EMBL/GenBank/DDBJ databases">
        <title>Acidobacteriota in marine sediments use diverse sulfur dissimilation pathways.</title>
        <authorList>
            <person name="Wasmund K."/>
        </authorList>
    </citation>
    <scope>NUCLEOTIDE SEQUENCE [LARGE SCALE GENOMIC DNA]</scope>
    <source>
        <strain evidence="5">MAG AM4</strain>
    </source>
</reference>
<evidence type="ECO:0000313" key="5">
    <source>
        <dbReference type="EMBL" id="MBD3868005.1"/>
    </source>
</evidence>
<dbReference type="Proteomes" id="UP000648239">
    <property type="component" value="Unassembled WGS sequence"/>
</dbReference>
<dbReference type="InterPro" id="IPR011051">
    <property type="entry name" value="RmlC_Cupin_sf"/>
</dbReference>
<protein>
    <submittedName>
        <fullName evidence="5">Pirin family protein</fullName>
    </submittedName>
</protein>
<comment type="similarity">
    <text evidence="1 2">Belongs to the pirin family.</text>
</comment>
<organism evidence="5 6">
    <name type="scientific">Candidatus Polarisedimenticola svalbardensis</name>
    <dbReference type="NCBI Taxonomy" id="2886004"/>
    <lineage>
        <taxon>Bacteria</taxon>
        <taxon>Pseudomonadati</taxon>
        <taxon>Acidobacteriota</taxon>
        <taxon>Candidatus Polarisedimenticolia</taxon>
        <taxon>Candidatus Polarisedimenticolales</taxon>
        <taxon>Candidatus Polarisedimenticolaceae</taxon>
        <taxon>Candidatus Polarisedimenticola</taxon>
    </lineage>
</organism>
<dbReference type="Gene3D" id="2.60.120.10">
    <property type="entry name" value="Jelly Rolls"/>
    <property type="match status" value="2"/>
</dbReference>
<dbReference type="InterPro" id="IPR041602">
    <property type="entry name" value="Quercetinase_C"/>
</dbReference>
<gene>
    <name evidence="5" type="ORF">IFK94_07765</name>
</gene>
<dbReference type="EMBL" id="JACXWD010000020">
    <property type="protein sequence ID" value="MBD3868005.1"/>
    <property type="molecule type" value="Genomic_DNA"/>
</dbReference>
<dbReference type="AlphaFoldDB" id="A0A8J6XZ34"/>
<feature type="domain" description="Quercetin 2,3-dioxygenase C-terminal cupin" evidence="4">
    <location>
        <begin position="146"/>
        <end position="231"/>
    </location>
</feature>
<dbReference type="InterPro" id="IPR003829">
    <property type="entry name" value="Pirin_N_dom"/>
</dbReference>
<feature type="domain" description="Pirin N-terminal" evidence="3">
    <location>
        <begin position="11"/>
        <end position="119"/>
    </location>
</feature>
<evidence type="ECO:0000259" key="3">
    <source>
        <dbReference type="Pfam" id="PF02678"/>
    </source>
</evidence>
<proteinExistence type="inferred from homology"/>
<dbReference type="PANTHER" id="PTHR43212:SF3">
    <property type="entry name" value="QUERCETIN 2,3-DIOXYGENASE"/>
    <property type="match status" value="1"/>
</dbReference>
<dbReference type="InterPro" id="IPR014710">
    <property type="entry name" value="RmlC-like_jellyroll"/>
</dbReference>
<dbReference type="SUPFAM" id="SSF51182">
    <property type="entry name" value="RmlC-like cupins"/>
    <property type="match status" value="1"/>
</dbReference>